<keyword evidence="2" id="KW-1185">Reference proteome</keyword>
<protein>
    <submittedName>
        <fullName evidence="1">Uncharacterized protein</fullName>
    </submittedName>
</protein>
<organism evidence="1 2">
    <name type="scientific">Mycena metata</name>
    <dbReference type="NCBI Taxonomy" id="1033252"/>
    <lineage>
        <taxon>Eukaryota</taxon>
        <taxon>Fungi</taxon>
        <taxon>Dikarya</taxon>
        <taxon>Basidiomycota</taxon>
        <taxon>Agaricomycotina</taxon>
        <taxon>Agaricomycetes</taxon>
        <taxon>Agaricomycetidae</taxon>
        <taxon>Agaricales</taxon>
        <taxon>Marasmiineae</taxon>
        <taxon>Mycenaceae</taxon>
        <taxon>Mycena</taxon>
    </lineage>
</organism>
<dbReference type="AlphaFoldDB" id="A0AAD7P1M6"/>
<comment type="caution">
    <text evidence="1">The sequence shown here is derived from an EMBL/GenBank/DDBJ whole genome shotgun (WGS) entry which is preliminary data.</text>
</comment>
<sequence length="106" mass="12310">MRRLTTIHEGPPILVLCINSEDILLDEELRFTPTITLRLRGLIYHSQMAKHFTSVVMDAAGTMWYHDGITTRRNCVNTGKFKDLQDRRSLHRRGEQLLCAVIYVLK</sequence>
<name>A0AAD7P1M6_9AGAR</name>
<evidence type="ECO:0000313" key="2">
    <source>
        <dbReference type="Proteomes" id="UP001215598"/>
    </source>
</evidence>
<reference evidence="1" key="1">
    <citation type="submission" date="2023-03" db="EMBL/GenBank/DDBJ databases">
        <title>Massive genome expansion in bonnet fungi (Mycena s.s.) driven by repeated elements and novel gene families across ecological guilds.</title>
        <authorList>
            <consortium name="Lawrence Berkeley National Laboratory"/>
            <person name="Harder C.B."/>
            <person name="Miyauchi S."/>
            <person name="Viragh M."/>
            <person name="Kuo A."/>
            <person name="Thoen E."/>
            <person name="Andreopoulos B."/>
            <person name="Lu D."/>
            <person name="Skrede I."/>
            <person name="Drula E."/>
            <person name="Henrissat B."/>
            <person name="Morin E."/>
            <person name="Kohler A."/>
            <person name="Barry K."/>
            <person name="LaButti K."/>
            <person name="Morin E."/>
            <person name="Salamov A."/>
            <person name="Lipzen A."/>
            <person name="Mereny Z."/>
            <person name="Hegedus B."/>
            <person name="Baldrian P."/>
            <person name="Stursova M."/>
            <person name="Weitz H."/>
            <person name="Taylor A."/>
            <person name="Grigoriev I.V."/>
            <person name="Nagy L.G."/>
            <person name="Martin F."/>
            <person name="Kauserud H."/>
        </authorList>
    </citation>
    <scope>NUCLEOTIDE SEQUENCE</scope>
    <source>
        <strain evidence="1">CBHHK182m</strain>
    </source>
</reference>
<proteinExistence type="predicted"/>
<dbReference type="EMBL" id="JARKIB010000002">
    <property type="protein sequence ID" value="KAJ7784228.1"/>
    <property type="molecule type" value="Genomic_DNA"/>
</dbReference>
<gene>
    <name evidence="1" type="ORF">B0H16DRAFT_1296841</name>
</gene>
<accession>A0AAD7P1M6</accession>
<dbReference type="Proteomes" id="UP001215598">
    <property type="component" value="Unassembled WGS sequence"/>
</dbReference>
<evidence type="ECO:0000313" key="1">
    <source>
        <dbReference type="EMBL" id="KAJ7784228.1"/>
    </source>
</evidence>